<dbReference type="InterPro" id="IPR011662">
    <property type="entry name" value="Secretin/TonB_short_N"/>
</dbReference>
<evidence type="ECO:0000256" key="3">
    <source>
        <dbReference type="ARBA" id="ARBA00022496"/>
    </source>
</evidence>
<evidence type="ECO:0000256" key="5">
    <source>
        <dbReference type="ARBA" id="ARBA00023136"/>
    </source>
</evidence>
<feature type="chain" id="PRO_5045576071" evidence="8">
    <location>
        <begin position="25"/>
        <end position="1030"/>
    </location>
</feature>
<evidence type="ECO:0000256" key="8">
    <source>
        <dbReference type="SAM" id="SignalP"/>
    </source>
</evidence>
<keyword evidence="10" id="KW-0675">Receptor</keyword>
<evidence type="ECO:0000313" key="11">
    <source>
        <dbReference type="Proteomes" id="UP001597237"/>
    </source>
</evidence>
<keyword evidence="8" id="KW-0732">Signal</keyword>
<keyword evidence="11" id="KW-1185">Reference proteome</keyword>
<dbReference type="PANTHER" id="PTHR47234:SF1">
    <property type="entry name" value="TONB-DEPENDENT RECEPTOR"/>
    <property type="match status" value="1"/>
</dbReference>
<name>A0ABW4N884_9CAUL</name>
<organism evidence="10 11">
    <name type="scientific">Phenylobacterium terrae</name>
    <dbReference type="NCBI Taxonomy" id="2665495"/>
    <lineage>
        <taxon>Bacteria</taxon>
        <taxon>Pseudomonadati</taxon>
        <taxon>Pseudomonadota</taxon>
        <taxon>Alphaproteobacteria</taxon>
        <taxon>Caulobacterales</taxon>
        <taxon>Caulobacteraceae</taxon>
        <taxon>Phenylobacterium</taxon>
    </lineage>
</organism>
<evidence type="ECO:0000256" key="6">
    <source>
        <dbReference type="ARBA" id="ARBA00023237"/>
    </source>
</evidence>
<dbReference type="InterPro" id="IPR012910">
    <property type="entry name" value="Plug_dom"/>
</dbReference>
<evidence type="ECO:0000256" key="4">
    <source>
        <dbReference type="ARBA" id="ARBA00023004"/>
    </source>
</evidence>
<dbReference type="InterPro" id="IPR037066">
    <property type="entry name" value="Plug_dom_sf"/>
</dbReference>
<keyword evidence="3" id="KW-0410">Iron transport</keyword>
<gene>
    <name evidence="10" type="ORF">ACFSC0_18945</name>
</gene>
<protein>
    <submittedName>
        <fullName evidence="10">TonB-dependent receptor</fullName>
    </submittedName>
</protein>
<reference evidence="11" key="1">
    <citation type="journal article" date="2019" name="Int. J. Syst. Evol. Microbiol.">
        <title>The Global Catalogue of Microorganisms (GCM) 10K type strain sequencing project: providing services to taxonomists for standard genome sequencing and annotation.</title>
        <authorList>
            <consortium name="The Broad Institute Genomics Platform"/>
            <consortium name="The Broad Institute Genome Sequencing Center for Infectious Disease"/>
            <person name="Wu L."/>
            <person name="Ma J."/>
        </authorList>
    </citation>
    <scope>NUCLEOTIDE SEQUENCE [LARGE SCALE GENOMIC DNA]</scope>
    <source>
        <strain evidence="11">DFY28</strain>
    </source>
</reference>
<keyword evidence="7" id="KW-0798">TonB box</keyword>
<dbReference type="Pfam" id="PF00593">
    <property type="entry name" value="TonB_dep_Rec_b-barrel"/>
    <property type="match status" value="1"/>
</dbReference>
<dbReference type="Gene3D" id="2.170.130.10">
    <property type="entry name" value="TonB-dependent receptor, plug domain"/>
    <property type="match status" value="1"/>
</dbReference>
<comment type="caution">
    <text evidence="10">The sequence shown here is derived from an EMBL/GenBank/DDBJ whole genome shotgun (WGS) entry which is preliminary data.</text>
</comment>
<feature type="signal peptide" evidence="8">
    <location>
        <begin position="1"/>
        <end position="24"/>
    </location>
</feature>
<evidence type="ECO:0000259" key="9">
    <source>
        <dbReference type="SMART" id="SM00965"/>
    </source>
</evidence>
<keyword evidence="4" id="KW-0408">Iron</keyword>
<evidence type="ECO:0000256" key="2">
    <source>
        <dbReference type="ARBA" id="ARBA00022448"/>
    </source>
</evidence>
<dbReference type="SUPFAM" id="SSF56935">
    <property type="entry name" value="Porins"/>
    <property type="match status" value="1"/>
</dbReference>
<dbReference type="InterPro" id="IPR000531">
    <property type="entry name" value="Beta-barrel_TonB"/>
</dbReference>
<keyword evidence="2" id="KW-0813">Transport</keyword>
<dbReference type="Pfam" id="PF07715">
    <property type="entry name" value="Plug"/>
    <property type="match status" value="1"/>
</dbReference>
<dbReference type="Gene3D" id="2.40.170.20">
    <property type="entry name" value="TonB-dependent receptor, beta-barrel domain"/>
    <property type="match status" value="1"/>
</dbReference>
<dbReference type="InterPro" id="IPR036942">
    <property type="entry name" value="Beta-barrel_TonB_sf"/>
</dbReference>
<proteinExistence type="inferred from homology"/>
<sequence>MHPLKRFGFSAGLAGALAAASASAASDRAARVDIQQGALQAALVELARENGVEILFDEALVRGRTTKGLRARLTPEQALAALLSGTGVGHRSTPDGSFVLYRLPSEAIADDGDGAIAELLVIGRRTQNADIRRTENDIQPYQIAGPRELAVAQQDTVGQVLRDRFPANAQAASPTQEVLAGARTNSAIDLRGVGTQRTLVLIDGRRLPGLPTERAALEQGDLNALPIGAIERIEVLTATAGGIHGPSALGGAVNVVLRRDYRGADLTVASGLSDRGDAGRVRLEGRLGFTPNQGDTDVMIAAAYARAQPLEVGDRDYAARSIGRQAANNPQTFMAWSVPADGVIVRSLSGAPLKLDPSLGGAQLPAAYTFLPVDFTGDAAARSGVLAANAGRLPTAPPPGRAGEATSLVNTAQTASLLLNIRHRLSDRLEGFVDGLYLSSRGRSDGPTLAAVASVHADAPSNPFTEAVVFSIPTPGLYEARESRIEAHRLTAGLIATLPGEWQASADYTAGRAVVETRREGRRLLNRPPLFGYGLPGPNGLPPLEPLGDFAALTAALAAYASDTRTETRLANHFSEASIRAAGPLAALPGGPLTLTLLGGVRRERMPEGSTFNLALGPPSLQPTPERTQTVRSGYVELRAPLAPPDAAFPLVRGLEFQLALRRDDVRTRFPENILTARTLQEGHATLRHQADVFTAGARVFPAPWLMLRASVATGEAPPDLRHVQEQTLLVAADHPSEPRDPQRGGRRVTQDGAYLWVRGGFRPIGQEKGRTTSAGVVLNPSGRSGPRLSVDVSRIDVRDEIVPLPLSVQQLLDAEARYPDRVVREPLSPADAALGYTAGRVVQMHVGMINGGRTVTETVDVQLDWALPPTRLGQARLYGAATWQPTFRSRVRADGPLIERAGYRDAPLKWRGNGGVQWTHGPTIVDLNLQYFGARQVASSAADIVATGPERVRFQGAAHIPSQVYVDLAVRRSFELPPGGHLRAFDVRLGVQNLLDRSPPILADSTTLGYDYYGDPRRRRFEVLLTAKF</sequence>
<keyword evidence="5 7" id="KW-0472">Membrane</keyword>
<keyword evidence="3" id="KW-0406">Ion transport</keyword>
<dbReference type="Proteomes" id="UP001597237">
    <property type="component" value="Unassembled WGS sequence"/>
</dbReference>
<feature type="domain" description="Secretin/TonB short N-terminal" evidence="9">
    <location>
        <begin position="52"/>
        <end position="103"/>
    </location>
</feature>
<accession>A0ABW4N884</accession>
<dbReference type="SMART" id="SM00965">
    <property type="entry name" value="STN"/>
    <property type="match status" value="1"/>
</dbReference>
<comment type="similarity">
    <text evidence="7">Belongs to the TonB-dependent receptor family.</text>
</comment>
<evidence type="ECO:0000256" key="1">
    <source>
        <dbReference type="ARBA" id="ARBA00004442"/>
    </source>
</evidence>
<keyword evidence="6" id="KW-0998">Cell outer membrane</keyword>
<evidence type="ECO:0000313" key="10">
    <source>
        <dbReference type="EMBL" id="MFD1785485.1"/>
    </source>
</evidence>
<dbReference type="RefSeq" id="WP_377281546.1">
    <property type="nucleotide sequence ID" value="NZ_JBHRSI010000004.1"/>
</dbReference>
<dbReference type="Pfam" id="PF07660">
    <property type="entry name" value="STN"/>
    <property type="match status" value="1"/>
</dbReference>
<dbReference type="Gene3D" id="3.55.50.30">
    <property type="match status" value="1"/>
</dbReference>
<evidence type="ECO:0000256" key="7">
    <source>
        <dbReference type="RuleBase" id="RU003357"/>
    </source>
</evidence>
<dbReference type="EMBL" id="JBHUEY010000006">
    <property type="protein sequence ID" value="MFD1785485.1"/>
    <property type="molecule type" value="Genomic_DNA"/>
</dbReference>
<dbReference type="PANTHER" id="PTHR47234">
    <property type="match status" value="1"/>
</dbReference>
<comment type="subcellular location">
    <subcellularLocation>
        <location evidence="1 7">Cell outer membrane</location>
    </subcellularLocation>
</comment>